<dbReference type="Proteomes" id="UP000671995">
    <property type="component" value="Chromosome"/>
</dbReference>
<feature type="domain" description="Cytochrome c-type biogenesis protein H TPR" evidence="4">
    <location>
        <begin position="16"/>
        <end position="133"/>
    </location>
</feature>
<reference evidence="5" key="1">
    <citation type="submission" date="2020-05" db="EMBL/GenBank/DDBJ databases">
        <authorList>
            <person name="Zeng H."/>
            <person name="Chan Y.K."/>
            <person name="Watt R.M."/>
        </authorList>
    </citation>
    <scope>NUCLEOTIDE SEQUENCE</scope>
    <source>
        <strain evidence="5">ATCC 700773</strain>
    </source>
</reference>
<feature type="repeat" description="TPR" evidence="3">
    <location>
        <begin position="39"/>
        <end position="72"/>
    </location>
</feature>
<dbReference type="EMBL" id="CP054257">
    <property type="protein sequence ID" value="QTQ12328.1"/>
    <property type="molecule type" value="Genomic_DNA"/>
</dbReference>
<dbReference type="InterPro" id="IPR056413">
    <property type="entry name" value="TPR_CcmH_CycH"/>
</dbReference>
<dbReference type="InterPro" id="IPR051685">
    <property type="entry name" value="Ycf3/AcsC/BcsC/TPR_MFPF"/>
</dbReference>
<dbReference type="InterPro" id="IPR019734">
    <property type="entry name" value="TPR_rpt"/>
</dbReference>
<organism evidence="5 6">
    <name type="scientific">Treponema parvum</name>
    <dbReference type="NCBI Taxonomy" id="138851"/>
    <lineage>
        <taxon>Bacteria</taxon>
        <taxon>Pseudomonadati</taxon>
        <taxon>Spirochaetota</taxon>
        <taxon>Spirochaetia</taxon>
        <taxon>Spirochaetales</taxon>
        <taxon>Treponemataceae</taxon>
        <taxon>Treponema</taxon>
    </lineage>
</organism>
<dbReference type="PANTHER" id="PTHR44943">
    <property type="entry name" value="CELLULOSE SYNTHASE OPERON PROTEIN C"/>
    <property type="match status" value="1"/>
</dbReference>
<name>A0A975ID26_9SPIR</name>
<dbReference type="Gene3D" id="1.25.40.10">
    <property type="entry name" value="Tetratricopeptide repeat domain"/>
    <property type="match status" value="2"/>
</dbReference>
<keyword evidence="1" id="KW-0677">Repeat</keyword>
<accession>A0A975ID26</accession>
<keyword evidence="2 3" id="KW-0802">TPR repeat</keyword>
<dbReference type="SUPFAM" id="SSF48452">
    <property type="entry name" value="TPR-like"/>
    <property type="match status" value="1"/>
</dbReference>
<evidence type="ECO:0000256" key="1">
    <source>
        <dbReference type="ARBA" id="ARBA00022737"/>
    </source>
</evidence>
<gene>
    <name evidence="5" type="ORF">HRI96_09035</name>
</gene>
<reference evidence="5" key="2">
    <citation type="journal article" date="2021" name="Microbiol. Resour. Announc.">
        <title>Complete Genome Sequences of Three Human Oral Treponema parvum Isolates.</title>
        <authorList>
            <person name="Zeng H."/>
            <person name="Watt R.M."/>
        </authorList>
    </citation>
    <scope>NUCLEOTIDE SEQUENCE</scope>
    <source>
        <strain evidence="5">ATCC 700773</strain>
    </source>
</reference>
<evidence type="ECO:0000259" key="4">
    <source>
        <dbReference type="Pfam" id="PF23914"/>
    </source>
</evidence>
<dbReference type="InterPro" id="IPR011990">
    <property type="entry name" value="TPR-like_helical_dom_sf"/>
</dbReference>
<dbReference type="SMART" id="SM00028">
    <property type="entry name" value="TPR"/>
    <property type="match status" value="4"/>
</dbReference>
<evidence type="ECO:0000313" key="5">
    <source>
        <dbReference type="EMBL" id="QTQ12328.1"/>
    </source>
</evidence>
<dbReference type="RefSeq" id="WP_210117042.1">
    <property type="nucleotide sequence ID" value="NZ_CP054257.1"/>
</dbReference>
<protein>
    <submittedName>
        <fullName evidence="5">Tetratricopeptide repeat protein</fullName>
    </submittedName>
</protein>
<feature type="repeat" description="TPR" evidence="3">
    <location>
        <begin position="107"/>
        <end position="140"/>
    </location>
</feature>
<evidence type="ECO:0000313" key="6">
    <source>
        <dbReference type="Proteomes" id="UP000671995"/>
    </source>
</evidence>
<dbReference type="AlphaFoldDB" id="A0A975ID26"/>
<dbReference type="PROSITE" id="PS50005">
    <property type="entry name" value="TPR"/>
    <property type="match status" value="2"/>
</dbReference>
<evidence type="ECO:0000256" key="2">
    <source>
        <dbReference type="ARBA" id="ARBA00022803"/>
    </source>
</evidence>
<dbReference type="Pfam" id="PF23914">
    <property type="entry name" value="TPR_CcmH_CycH"/>
    <property type="match status" value="1"/>
</dbReference>
<dbReference type="PANTHER" id="PTHR44943:SF8">
    <property type="entry name" value="TPR REPEAT-CONTAINING PROTEIN MJ0263"/>
    <property type="match status" value="1"/>
</dbReference>
<dbReference type="PROSITE" id="PS50293">
    <property type="entry name" value="TPR_REGION"/>
    <property type="match status" value="1"/>
</dbReference>
<sequence length="178" mass="19963">MLENIETLNAQAIRLASQGDYKDAIVCLKRAIIMETTNHLLWFNLGVTYRDSGDIKQAQAAVEKALELDPENTEFLDTMAILCNTAKDTESAMAYCAKALEIEPEDPHLWNTAGVIFFNRQEYTDASEAFERAVTLNPYYYDALYNLRDTYDELGNRAGKADCIERMRSLTKGGGADA</sequence>
<evidence type="ECO:0000256" key="3">
    <source>
        <dbReference type="PROSITE-ProRule" id="PRU00339"/>
    </source>
</evidence>
<proteinExistence type="predicted"/>